<dbReference type="OrthoDB" id="3388at2759"/>
<dbReference type="SMART" id="SM00226">
    <property type="entry name" value="LMWPc"/>
    <property type="match status" value="1"/>
</dbReference>
<dbReference type="PANTHER" id="PTHR47439:SF1">
    <property type="entry name" value="ACID PHOSPHATASE"/>
    <property type="match status" value="1"/>
</dbReference>
<dbReference type="SUPFAM" id="SSF52788">
    <property type="entry name" value="Phosphotyrosine protein phosphatases I"/>
    <property type="match status" value="1"/>
</dbReference>
<dbReference type="KEGG" id="eiv:EIN_267440"/>
<dbReference type="InterPro" id="IPR036196">
    <property type="entry name" value="Ptyr_pPase_sf"/>
</dbReference>
<sequence>MKILFVCLGNICRSPAADGVMKKLVKSRGLSAKYIIDSAGTAGYHSGDQPDSRMRAAGLGRGYTFDHISRQVKQSDFSNFDIIVAMDDSNYSDLMYNCPKEYQDKIHKMVEYCKKSKDSEVPDPYYSGLKGFQKVIDMLEDGCKNLLDQLENAGDE</sequence>
<dbReference type="PANTHER" id="PTHR47439">
    <property type="entry name" value="LOW MOLECULAR WEIGHT PHOSPHOTYROSINE PROTEIN PHOSPHATASE-RELATED"/>
    <property type="match status" value="1"/>
</dbReference>
<evidence type="ECO:0000256" key="2">
    <source>
        <dbReference type="ARBA" id="ARBA00012646"/>
    </source>
</evidence>
<dbReference type="AlphaFoldDB" id="A0A0A1U804"/>
<dbReference type="VEuPathDB" id="AmoebaDB:EIN_267440"/>
<reference evidence="7 8" key="1">
    <citation type="submission" date="2012-10" db="EMBL/GenBank/DDBJ databases">
        <authorList>
            <person name="Zafar N."/>
            <person name="Inman J."/>
            <person name="Hall N."/>
            <person name="Lorenzi H."/>
            <person name="Caler E."/>
        </authorList>
    </citation>
    <scope>NUCLEOTIDE SEQUENCE [LARGE SCALE GENOMIC DNA]</scope>
    <source>
        <strain evidence="7 8">IP1</strain>
    </source>
</reference>
<gene>
    <name evidence="7" type="ORF">EIN_267440</name>
</gene>
<evidence type="ECO:0000256" key="5">
    <source>
        <dbReference type="PIRSR" id="PIRSR617867-1"/>
    </source>
</evidence>
<evidence type="ECO:0000313" key="8">
    <source>
        <dbReference type="Proteomes" id="UP000014680"/>
    </source>
</evidence>
<dbReference type="Gene3D" id="3.40.50.2300">
    <property type="match status" value="1"/>
</dbReference>
<comment type="similarity">
    <text evidence="1">Belongs to the low molecular weight phosphotyrosine protein phosphatase family.</text>
</comment>
<dbReference type="OMA" id="VCHGNIC"/>
<dbReference type="InterPro" id="IPR017867">
    <property type="entry name" value="Tyr_phospatase_low_mol_wt"/>
</dbReference>
<evidence type="ECO:0000256" key="4">
    <source>
        <dbReference type="ARBA" id="ARBA00022912"/>
    </source>
</evidence>
<keyword evidence="4" id="KW-0904">Protein phosphatase</keyword>
<dbReference type="GeneID" id="14890032"/>
<accession>A0A0A1U804</accession>
<dbReference type="GO" id="GO:0003993">
    <property type="term" value="F:acid phosphatase activity"/>
    <property type="evidence" value="ECO:0007669"/>
    <property type="project" value="UniProtKB-EC"/>
</dbReference>
<evidence type="ECO:0000259" key="6">
    <source>
        <dbReference type="SMART" id="SM00226"/>
    </source>
</evidence>
<evidence type="ECO:0000256" key="1">
    <source>
        <dbReference type="ARBA" id="ARBA00011063"/>
    </source>
</evidence>
<feature type="active site" description="Proton donor" evidence="5">
    <location>
        <position position="123"/>
    </location>
</feature>
<keyword evidence="8" id="KW-1185">Reference proteome</keyword>
<dbReference type="InterPro" id="IPR052995">
    <property type="entry name" value="LMW-PTP"/>
</dbReference>
<evidence type="ECO:0000313" key="7">
    <source>
        <dbReference type="EMBL" id="ELP91028.1"/>
    </source>
</evidence>
<dbReference type="GO" id="GO:0004725">
    <property type="term" value="F:protein tyrosine phosphatase activity"/>
    <property type="evidence" value="ECO:0007669"/>
    <property type="project" value="InterPro"/>
</dbReference>
<protein>
    <recommendedName>
        <fullName evidence="2">acid phosphatase</fullName>
        <ecNumber evidence="2">3.1.3.2</ecNumber>
    </recommendedName>
</protein>
<dbReference type="FunFam" id="3.40.50.2300:FF:000113">
    <property type="entry name" value="Low molecular weight protein-tyrosine-phosphatase"/>
    <property type="match status" value="1"/>
</dbReference>
<dbReference type="Proteomes" id="UP000014680">
    <property type="component" value="Unassembled WGS sequence"/>
</dbReference>
<organism evidence="7 8">
    <name type="scientific">Entamoeba invadens IP1</name>
    <dbReference type="NCBI Taxonomy" id="370355"/>
    <lineage>
        <taxon>Eukaryota</taxon>
        <taxon>Amoebozoa</taxon>
        <taxon>Evosea</taxon>
        <taxon>Archamoebae</taxon>
        <taxon>Mastigamoebida</taxon>
        <taxon>Entamoebidae</taxon>
        <taxon>Entamoeba</taxon>
    </lineage>
</organism>
<proteinExistence type="inferred from homology"/>
<dbReference type="EC" id="3.1.3.2" evidence="2"/>
<dbReference type="Pfam" id="PF01451">
    <property type="entry name" value="LMWPc"/>
    <property type="match status" value="1"/>
</dbReference>
<feature type="active site" description="Nucleophile" evidence="5">
    <location>
        <position position="13"/>
    </location>
</feature>
<dbReference type="InterPro" id="IPR023485">
    <property type="entry name" value="Ptyr_pPase"/>
</dbReference>
<name>A0A0A1U804_ENTIV</name>
<keyword evidence="3 7" id="KW-0378">Hydrolase</keyword>
<dbReference type="EMBL" id="KB206479">
    <property type="protein sequence ID" value="ELP91028.1"/>
    <property type="molecule type" value="Genomic_DNA"/>
</dbReference>
<feature type="active site" description="Nucleophile" evidence="5">
    <location>
        <position position="7"/>
    </location>
</feature>
<feature type="domain" description="Phosphotyrosine protein phosphatase I" evidence="6">
    <location>
        <begin position="1"/>
        <end position="149"/>
    </location>
</feature>
<dbReference type="CDD" id="cd16343">
    <property type="entry name" value="LMWPTP"/>
    <property type="match status" value="1"/>
</dbReference>
<dbReference type="RefSeq" id="XP_004257799.1">
    <property type="nucleotide sequence ID" value="XM_004257751.1"/>
</dbReference>
<evidence type="ECO:0000256" key="3">
    <source>
        <dbReference type="ARBA" id="ARBA00022801"/>
    </source>
</evidence>
<dbReference type="PRINTS" id="PR00719">
    <property type="entry name" value="LMWPTPASE"/>
</dbReference>